<dbReference type="SUPFAM" id="SSF158702">
    <property type="entry name" value="Sec63 N-terminal domain-like"/>
    <property type="match status" value="2"/>
</dbReference>
<dbReference type="FunFam" id="3.40.50.300:FF:000062">
    <property type="entry name" value="U5 small nuclear ribonucleoprotein helicase"/>
    <property type="match status" value="1"/>
</dbReference>
<dbReference type="InterPro" id="IPR014756">
    <property type="entry name" value="Ig_E-set"/>
</dbReference>
<comment type="similarity">
    <text evidence="2">Belongs to the helicase family. SKI2 subfamily.</text>
</comment>
<dbReference type="PANTHER" id="PTHR47961">
    <property type="entry name" value="DNA POLYMERASE THETA, PUTATIVE (AFU_ORTHOLOGUE AFUA_1G05260)-RELATED"/>
    <property type="match status" value="1"/>
</dbReference>
<dbReference type="GO" id="GO:0006397">
    <property type="term" value="P:mRNA processing"/>
    <property type="evidence" value="ECO:0007669"/>
    <property type="project" value="UniProtKB-ARBA"/>
</dbReference>
<dbReference type="SMART" id="SM00487">
    <property type="entry name" value="DEXDc"/>
    <property type="match status" value="2"/>
</dbReference>
<evidence type="ECO:0000256" key="12">
    <source>
        <dbReference type="SAM" id="MobiDB-lite"/>
    </source>
</evidence>
<evidence type="ECO:0000256" key="6">
    <source>
        <dbReference type="ARBA" id="ARBA00022801"/>
    </source>
</evidence>
<dbReference type="Gene3D" id="2.60.40.150">
    <property type="entry name" value="C2 domain"/>
    <property type="match status" value="2"/>
</dbReference>
<protein>
    <recommendedName>
        <fullName evidence="10">U5 small nuclear ribonucleoprotein 200 kDa helicase</fullName>
        <ecNumber evidence="3">3.6.4.13</ecNumber>
    </recommendedName>
</protein>
<reference evidence="16" key="1">
    <citation type="submission" date="2016-03" db="EMBL/GenBank/DDBJ databases">
        <authorList>
            <person name="Devillers H."/>
        </authorList>
    </citation>
    <scope>NUCLEOTIDE SEQUENCE [LARGE SCALE GENOMIC DNA]</scope>
</reference>
<dbReference type="PROSITE" id="PS51192">
    <property type="entry name" value="HELICASE_ATP_BIND_1"/>
    <property type="match status" value="2"/>
</dbReference>
<evidence type="ECO:0000256" key="11">
    <source>
        <dbReference type="ARBA" id="ARBA00047984"/>
    </source>
</evidence>
<evidence type="ECO:0000259" key="14">
    <source>
        <dbReference type="PROSITE" id="PS51194"/>
    </source>
</evidence>
<dbReference type="GO" id="GO:0016787">
    <property type="term" value="F:hydrolase activity"/>
    <property type="evidence" value="ECO:0007669"/>
    <property type="project" value="UniProtKB-KW"/>
</dbReference>
<feature type="region of interest" description="Disordered" evidence="12">
    <location>
        <begin position="398"/>
        <end position="432"/>
    </location>
</feature>
<dbReference type="InterPro" id="IPR003593">
    <property type="entry name" value="AAA+_ATPase"/>
</dbReference>
<evidence type="ECO:0000256" key="10">
    <source>
        <dbReference type="ARBA" id="ARBA00034541"/>
    </source>
</evidence>
<dbReference type="InterPro" id="IPR027417">
    <property type="entry name" value="P-loop_NTPase"/>
</dbReference>
<evidence type="ECO:0000256" key="7">
    <source>
        <dbReference type="ARBA" id="ARBA00022806"/>
    </source>
</evidence>
<accession>A0A1G4KIS8</accession>
<dbReference type="Pfam" id="PF23445">
    <property type="entry name" value="WHD_SNRNP200"/>
    <property type="match status" value="2"/>
</dbReference>
<comment type="catalytic activity">
    <reaction evidence="11">
        <text>ATP + H2O = ADP + phosphate + H(+)</text>
        <dbReference type="Rhea" id="RHEA:13065"/>
        <dbReference type="ChEBI" id="CHEBI:15377"/>
        <dbReference type="ChEBI" id="CHEBI:15378"/>
        <dbReference type="ChEBI" id="CHEBI:30616"/>
        <dbReference type="ChEBI" id="CHEBI:43474"/>
        <dbReference type="ChEBI" id="CHEBI:456216"/>
        <dbReference type="EC" id="3.6.4.13"/>
    </reaction>
</comment>
<evidence type="ECO:0000256" key="8">
    <source>
        <dbReference type="ARBA" id="ARBA00022840"/>
    </source>
</evidence>
<dbReference type="InterPro" id="IPR001650">
    <property type="entry name" value="Helicase_C-like"/>
</dbReference>
<dbReference type="FunFam" id="1.10.3380.10:FF:000001">
    <property type="entry name" value="U5 small nuclear ribonucleoprotein helicase"/>
    <property type="match status" value="1"/>
</dbReference>
<evidence type="ECO:0000256" key="4">
    <source>
        <dbReference type="ARBA" id="ARBA00022737"/>
    </source>
</evidence>
<dbReference type="FunFam" id="1.10.10.10:FF:000024">
    <property type="entry name" value="U5 small nuclear ribonucleoprotein helicase"/>
    <property type="match status" value="1"/>
</dbReference>
<dbReference type="InterPro" id="IPR004179">
    <property type="entry name" value="Sec63-dom"/>
</dbReference>
<dbReference type="Pfam" id="PF21188">
    <property type="entry name" value="BRR2_plug"/>
    <property type="match status" value="1"/>
</dbReference>
<dbReference type="Gene3D" id="1.10.3380.10">
    <property type="entry name" value="Sec63 N-terminal domain-like domain"/>
    <property type="match status" value="2"/>
</dbReference>
<gene>
    <name evidence="15" type="ORF">LAMI_0H15038G</name>
</gene>
<dbReference type="EMBL" id="LT598468">
    <property type="protein sequence ID" value="SCV04303.1"/>
    <property type="molecule type" value="Genomic_DNA"/>
</dbReference>
<dbReference type="Gene3D" id="3.40.50.300">
    <property type="entry name" value="P-loop containing nucleotide triphosphate hydrolases"/>
    <property type="match status" value="4"/>
</dbReference>
<evidence type="ECO:0000256" key="1">
    <source>
        <dbReference type="ARBA" id="ARBA00004123"/>
    </source>
</evidence>
<dbReference type="FunFam" id="1.10.150.20:FF:000013">
    <property type="entry name" value="U5 small nuclear ribonucleoprotein kDa helicase"/>
    <property type="match status" value="1"/>
</dbReference>
<dbReference type="InterPro" id="IPR035892">
    <property type="entry name" value="C2_domain_sf"/>
</dbReference>
<dbReference type="SUPFAM" id="SSF52540">
    <property type="entry name" value="P-loop containing nucleoside triphosphate hydrolases"/>
    <property type="match status" value="3"/>
</dbReference>
<dbReference type="STRING" id="1230905.A0A1G4KIS8"/>
<keyword evidence="9" id="KW-0539">Nucleus</keyword>
<evidence type="ECO:0000259" key="13">
    <source>
        <dbReference type="PROSITE" id="PS51192"/>
    </source>
</evidence>
<dbReference type="Pfam" id="PF02889">
    <property type="entry name" value="Sec63"/>
    <property type="match status" value="2"/>
</dbReference>
<dbReference type="SUPFAM" id="SSF81296">
    <property type="entry name" value="E set domains"/>
    <property type="match status" value="2"/>
</dbReference>
<dbReference type="InterPro" id="IPR050474">
    <property type="entry name" value="Hel308_SKI2-like"/>
</dbReference>
<dbReference type="FunFam" id="1.10.10.10:FF:000012">
    <property type="entry name" value="U5 small nuclear ribonucleoprotein helicase"/>
    <property type="match status" value="1"/>
</dbReference>
<dbReference type="Proteomes" id="UP000191024">
    <property type="component" value="Chromosome H"/>
</dbReference>
<dbReference type="SMART" id="SM00973">
    <property type="entry name" value="Sec63"/>
    <property type="match status" value="2"/>
</dbReference>
<dbReference type="InterPro" id="IPR057842">
    <property type="entry name" value="WH_MER3"/>
</dbReference>
<dbReference type="Pfam" id="PF18149">
    <property type="entry name" value="Helicase_PWI"/>
    <property type="match status" value="1"/>
</dbReference>
<dbReference type="PIRSF" id="PIRSF039073">
    <property type="entry name" value="BRR2"/>
    <property type="match status" value="1"/>
</dbReference>
<dbReference type="OrthoDB" id="5575at2759"/>
<evidence type="ECO:0000313" key="15">
    <source>
        <dbReference type="EMBL" id="SCV04303.1"/>
    </source>
</evidence>
<dbReference type="PANTHER" id="PTHR47961:SF4">
    <property type="entry name" value="ACTIVATING SIGNAL COINTEGRATOR 1 COMPLEX SUBUNIT 3"/>
    <property type="match status" value="1"/>
</dbReference>
<name>A0A1G4KIS8_9SACH</name>
<dbReference type="SUPFAM" id="SSF46785">
    <property type="entry name" value="Winged helix' DNA-binding domain"/>
    <property type="match status" value="1"/>
</dbReference>
<dbReference type="SMART" id="SM00490">
    <property type="entry name" value="HELICc"/>
    <property type="match status" value="1"/>
</dbReference>
<dbReference type="Pfam" id="PF00271">
    <property type="entry name" value="Helicase_C"/>
    <property type="match status" value="1"/>
</dbReference>
<dbReference type="GO" id="GO:0003676">
    <property type="term" value="F:nucleic acid binding"/>
    <property type="evidence" value="ECO:0007669"/>
    <property type="project" value="InterPro"/>
</dbReference>
<dbReference type="CDD" id="cd18795">
    <property type="entry name" value="SF2_C_Ski2"/>
    <property type="match status" value="1"/>
</dbReference>
<dbReference type="GO" id="GO:0003678">
    <property type="term" value="F:DNA helicase activity"/>
    <property type="evidence" value="ECO:0007669"/>
    <property type="project" value="TreeGrafter"/>
</dbReference>
<comment type="subcellular location">
    <subcellularLocation>
        <location evidence="1">Nucleus</location>
    </subcellularLocation>
</comment>
<evidence type="ECO:0000256" key="9">
    <source>
        <dbReference type="ARBA" id="ARBA00023242"/>
    </source>
</evidence>
<dbReference type="InterPro" id="IPR041094">
    <property type="entry name" value="Brr2_helicase_PWI"/>
</dbReference>
<dbReference type="PROSITE" id="PS51194">
    <property type="entry name" value="HELICASE_CTER"/>
    <property type="match status" value="1"/>
</dbReference>
<evidence type="ECO:0000256" key="3">
    <source>
        <dbReference type="ARBA" id="ARBA00012552"/>
    </source>
</evidence>
<dbReference type="InterPro" id="IPR011545">
    <property type="entry name" value="DEAD/DEAH_box_helicase_dom"/>
</dbReference>
<keyword evidence="8" id="KW-0067">ATP-binding</keyword>
<keyword evidence="4" id="KW-0677">Repeat</keyword>
<sequence length="2158" mass="243456">MSLSNDVERSKKIREIYRYDEMSNKVLREDKSLHLNKSNPVKDAEAFQPKSMVGRVHLSDMGSKAHGENLIEDRELIKREVNNSSSLSAKPNASIKVSKRIKRGSVLAGARSNSDVNYYPSDGHNSEIYDQIVLQFCGILGSDIPQEIILSAVDFTLQLLISNGDHLGSSLDEKKSDIQKTLSVSITADQFNNILNLCKQITDFDAPKELSDSENDGVAILADDSYDSAEIGAEEENPLLDEIEEDNASEEEENETESTQQVLKGPVVGQAFQTETVTLENDLPSEKSHLNLATENIDEMFLHRLLKRQFEHTETIEQIYKAIMARLKNFENTTALQTSLLDIIGPDNEDLAKLISENAALIYWGIQLAKSTLEEKENLYEQMKSSQLDHLIERFRSSHNGNPLKRQKFLQSEEADSPNKKRRKQNASKDERLPTVIDLNSVSFDQGADLMTTTRINLPPDSFKRVKDNYEEIHIPAPARLVEGFQLVPISQLPSWAQEVFPSAEAQHLNRIQSEVYPSAFLNDDNILICAPTGAGKTNIAMLTILRTLANFRDATTGKISLKDVKVVYIAPLKALVQEQVREFQRRLVGLGVKVAELTGDSRLSRQQIAETNILVSTPEKWDIITRKRSEANLIEMVKLLIIDEVHLLHDSRGPVIEGLVARALGDVESASSTRIVGLSATLPNYEDVAKFMRVPKGNLFYFDPSFRPCPLAQQFCGVTKGGALQKVNELNLICYEKVLESVKSNNQVIVFVHSRKDTTRTARFLKERLLQEDTLRFVQNPEAGANEILKRESGNAEDSALSDLMKYGIGVHHAGLSKSDRSLSEDLFADGLTSILVSTSTLAWGVNLPAHTVIIKGTDLYSPEKGSWTRLSAQDVLQMLGRAGRPRYDTFGEGIIITQQADLQYYLAILNQQLPIESHLISHLPDSLNAEVVLGNIRTRGQAVDWLARTYLFVRMLREPSLYNANLSKGDDPTFNKYREDLVHSAFVILKRNGLLTYDIKAGTVSPTEIGRIASYFYIGHSSVSMYARQLNQRSTLIDLFKIFAMSEEFKYIPVRPEERLELKNILERAPVPVTDSPDDPLTKVNLLLQIYVSRLKLDGFALNADMIYITQSATRLIRAMFELSTEQGWPRTAKKLLNLCKSVSNRLWFSNTPLRQFPSCPAEVIRRAEASSIPWSQFLSLETPQEVGKALRSEKHGKAIFDLIRRFPKLNINCTVQTITPTWIKFELEILADWLWDTKLHGFSESFFVLAEDFMGEKILFHDVFTVKANHGKQEQYLEFTIPIELSANQTLPPNIFISFISEKWLHCESRLPVLFDEIKMPKRFPAPTLVFDEGLVGTENLEVEEYIEKFEFQCFNQIQSQVFPALYQSNESVFIGAPKGSGKTALAELALLNLWRQQGGRAVYIHPNEARVRELCHKWNDRFSTLAGGKVINNLTDDLSENLKLLAHSHVVLATCKQFDTLTRRWKQRKNVQSIELLILDDSHYVGSGLEGAMYENIVSRMRFISTNLSKDLRIISLSNPIGNSRDFGAWLGISKESVFNFPPTSRIRPLQVQLQVTNSTEAVGEFETIIKSIEELSFGDSCIIFASSHYDGLKVCRGLVRKMADYNISALGKNDIQTRLHDKSLAEPLYHGIGLLSGNMNASDKAFIKDLFSKKVLNVAILRREDAFTDLNAPLVVVAGTTFYDKRERRNVGYEVNELLEMIGIARSSTKQAKAIILTRRQSKEYYKKFLSEPTPVESFMYYHFHDVFINEISTGIIETKQDCIDLITYTLFYRRIHANPSYYGVKDTAPEGISAYLTEVVEEVCGDLVNLSVVEIHEGDGSTQDSGGSILPRNNCLIAAHHGLRFATLQIFISQLSSNSSLRNILEVLAKAGDFHTDDDIAASDLNVLSNLYRRLPLNTKELEDIESTAFQTFVLIQAYFTRSKLPIHLVKCQQEIVRTALSLVPAIVDILSGEGHLNASVAMDVSQMLTQGCWDTDSPLKQVPYFDDKVIKKCTDKKIETIYDIMALEDDEREELMLFPESELFEIARFVNNYPNIELSYSVDLTDGATVGEELTVSVTLTRDEEPESLYAVSGTYSFSKKEAWWIFVGNPSTKELLGIKKVFLRKMSQSYDLKVELLNEGPQDFTIWCVCDSYMDADKEATFHIDVSSRR</sequence>
<evidence type="ECO:0000313" key="16">
    <source>
        <dbReference type="Proteomes" id="UP000191024"/>
    </source>
</evidence>
<dbReference type="GO" id="GO:0003724">
    <property type="term" value="F:RNA helicase activity"/>
    <property type="evidence" value="ECO:0007669"/>
    <property type="project" value="UniProtKB-EC"/>
</dbReference>
<keyword evidence="7" id="KW-0347">Helicase</keyword>
<keyword evidence="16" id="KW-1185">Reference proteome</keyword>
<feature type="domain" description="Helicase C-terminal" evidence="14">
    <location>
        <begin position="735"/>
        <end position="929"/>
    </location>
</feature>
<proteinExistence type="inferred from homology"/>
<feature type="domain" description="Helicase ATP-binding" evidence="13">
    <location>
        <begin position="1367"/>
        <end position="1543"/>
    </location>
</feature>
<evidence type="ECO:0000256" key="2">
    <source>
        <dbReference type="ARBA" id="ARBA00010140"/>
    </source>
</evidence>
<dbReference type="InterPro" id="IPR014001">
    <property type="entry name" value="Helicase_ATP-bd"/>
</dbReference>
<dbReference type="InterPro" id="IPR036390">
    <property type="entry name" value="WH_DNA-bd_sf"/>
</dbReference>
<keyword evidence="5" id="KW-0547">Nucleotide-binding</keyword>
<dbReference type="Gene3D" id="1.10.150.20">
    <property type="entry name" value="5' to 3' exonuclease, C-terminal subdomain"/>
    <property type="match status" value="2"/>
</dbReference>
<feature type="domain" description="Helicase ATP-binding" evidence="13">
    <location>
        <begin position="518"/>
        <end position="701"/>
    </location>
</feature>
<organism evidence="15 16">
    <name type="scientific">Lachancea mirantina</name>
    <dbReference type="NCBI Taxonomy" id="1230905"/>
    <lineage>
        <taxon>Eukaryota</taxon>
        <taxon>Fungi</taxon>
        <taxon>Dikarya</taxon>
        <taxon>Ascomycota</taxon>
        <taxon>Saccharomycotina</taxon>
        <taxon>Saccharomycetes</taxon>
        <taxon>Saccharomycetales</taxon>
        <taxon>Saccharomycetaceae</taxon>
        <taxon>Lachancea</taxon>
    </lineage>
</organism>
<dbReference type="InterPro" id="IPR048863">
    <property type="entry name" value="BRR2_plug"/>
</dbReference>
<dbReference type="FunFam" id="1.10.150.20:FF:000004">
    <property type="entry name" value="U5 small nuclear ribonucleoprotein helicase"/>
    <property type="match status" value="1"/>
</dbReference>
<evidence type="ECO:0000256" key="5">
    <source>
        <dbReference type="ARBA" id="ARBA00022741"/>
    </source>
</evidence>
<dbReference type="GO" id="GO:0000712">
    <property type="term" value="P:resolution of meiotic recombination intermediates"/>
    <property type="evidence" value="ECO:0007669"/>
    <property type="project" value="TreeGrafter"/>
</dbReference>
<keyword evidence="6" id="KW-0378">Hydrolase</keyword>
<dbReference type="EC" id="3.6.4.13" evidence="3"/>
<dbReference type="Pfam" id="PF00270">
    <property type="entry name" value="DEAD"/>
    <property type="match status" value="2"/>
</dbReference>
<dbReference type="InterPro" id="IPR036388">
    <property type="entry name" value="WH-like_DNA-bd_sf"/>
</dbReference>
<dbReference type="GO" id="GO:0005524">
    <property type="term" value="F:ATP binding"/>
    <property type="evidence" value="ECO:0007669"/>
    <property type="project" value="UniProtKB-KW"/>
</dbReference>
<dbReference type="Gene3D" id="1.10.10.10">
    <property type="entry name" value="Winged helix-like DNA-binding domain superfamily/Winged helix DNA-binding domain"/>
    <property type="match status" value="2"/>
</dbReference>
<dbReference type="FunFam" id="3.40.50.300:FF:003287">
    <property type="entry name" value="U5 small nuclear ribonucleoprotein 200 kDa helicase"/>
    <property type="match status" value="1"/>
</dbReference>
<dbReference type="SMART" id="SM00382">
    <property type="entry name" value="AAA"/>
    <property type="match status" value="2"/>
</dbReference>
<dbReference type="GO" id="GO:0005634">
    <property type="term" value="C:nucleus"/>
    <property type="evidence" value="ECO:0007669"/>
    <property type="project" value="UniProtKB-SubCell"/>
</dbReference>